<feature type="coiled-coil region" evidence="1">
    <location>
        <begin position="47"/>
        <end position="74"/>
    </location>
</feature>
<dbReference type="AlphaFoldDB" id="A0A832H206"/>
<dbReference type="EMBL" id="DSRD01000612">
    <property type="protein sequence ID" value="HGW94560.1"/>
    <property type="molecule type" value="Genomic_DNA"/>
</dbReference>
<sequence length="115" mass="12939">MVEKRTPTDSLADIISILVNQVQQMGEKFERSNAQLTSRIDDLAVQIGNQAQSIDRLERSIDRLTENVDRVNTTLENRFTQLQSSIERQSATADKQAENVAELIKLARELALARG</sequence>
<evidence type="ECO:0000256" key="1">
    <source>
        <dbReference type="SAM" id="Coils"/>
    </source>
</evidence>
<comment type="caution">
    <text evidence="2">The sequence shown here is derived from an EMBL/GenBank/DDBJ whole genome shotgun (WGS) entry which is preliminary data.</text>
</comment>
<evidence type="ECO:0000313" key="2">
    <source>
        <dbReference type="EMBL" id="HGW94560.1"/>
    </source>
</evidence>
<reference evidence="2" key="1">
    <citation type="journal article" date="2020" name="mSystems">
        <title>Genome- and Community-Level Interaction Insights into Carbon Utilization and Element Cycling Functions of Hydrothermarchaeota in Hydrothermal Sediment.</title>
        <authorList>
            <person name="Zhou Z."/>
            <person name="Liu Y."/>
            <person name="Xu W."/>
            <person name="Pan J."/>
            <person name="Luo Z.H."/>
            <person name="Li M."/>
        </authorList>
    </citation>
    <scope>NUCLEOTIDE SEQUENCE [LARGE SCALE GENOMIC DNA]</scope>
    <source>
        <strain evidence="2">SpSt-402</strain>
    </source>
</reference>
<name>A0A832H206_9CYAN</name>
<gene>
    <name evidence="2" type="ORF">ENR47_09800</name>
</gene>
<proteinExistence type="predicted"/>
<dbReference type="Gene3D" id="3.90.20.10">
    <property type="match status" value="1"/>
</dbReference>
<organism evidence="2">
    <name type="scientific">Oscillatoriales cyanobacterium SpSt-402</name>
    <dbReference type="NCBI Taxonomy" id="2282168"/>
    <lineage>
        <taxon>Bacteria</taxon>
        <taxon>Bacillati</taxon>
        <taxon>Cyanobacteriota</taxon>
        <taxon>Cyanophyceae</taxon>
        <taxon>Oscillatoriophycideae</taxon>
        <taxon>Oscillatoriales</taxon>
    </lineage>
</organism>
<accession>A0A832H206</accession>
<protein>
    <submittedName>
        <fullName evidence="2">Uncharacterized protein</fullName>
    </submittedName>
</protein>
<keyword evidence="1" id="KW-0175">Coiled coil</keyword>